<keyword evidence="8" id="KW-1185">Reference proteome</keyword>
<sequence length="249" mass="28145">MNGRKNSKVQNRALEDRSANFARNFFHVFNFIFLLAGFGVVGLGLWIRFKHDYAILLTNPTYPLTAYMLMAAGALTLFAALVGCISVLRQNRSWLLLYIFLLLFIFLMEAMVGLLAFIYMNQVENDLHRNLNSTFVENYGISARETDAIDQMQQEYKCCGASGFENYNESRWREETNTTNLVPDSCCKSVSPGCGRSYHPSNIPYTGCVHRLSEVIKQQLNIICGIGLGFSVIQIFGMVLSCFVYAKLS</sequence>
<evidence type="ECO:0000256" key="3">
    <source>
        <dbReference type="ARBA" id="ARBA00022692"/>
    </source>
</evidence>
<dbReference type="Gene3D" id="1.10.1450.10">
    <property type="entry name" value="Tetraspanin"/>
    <property type="match status" value="1"/>
</dbReference>
<evidence type="ECO:0000256" key="6">
    <source>
        <dbReference type="RuleBase" id="RU361218"/>
    </source>
</evidence>
<dbReference type="PANTHER" id="PTHR19282:SF544">
    <property type="entry name" value="TETRASPANIN"/>
    <property type="match status" value="1"/>
</dbReference>
<evidence type="ECO:0000313" key="7">
    <source>
        <dbReference type="EMBL" id="BET01525.1"/>
    </source>
</evidence>
<feature type="transmembrane region" description="Helical" evidence="6">
    <location>
        <begin position="67"/>
        <end position="88"/>
    </location>
</feature>
<feature type="transmembrane region" description="Helical" evidence="6">
    <location>
        <begin position="95"/>
        <end position="120"/>
    </location>
</feature>
<evidence type="ECO:0000256" key="5">
    <source>
        <dbReference type="ARBA" id="ARBA00023136"/>
    </source>
</evidence>
<keyword evidence="4 6" id="KW-1133">Transmembrane helix</keyword>
<dbReference type="CDD" id="cd03155">
    <property type="entry name" value="CD151_like_LEL"/>
    <property type="match status" value="1"/>
</dbReference>
<comment type="subcellular location">
    <subcellularLocation>
        <location evidence="1 6">Membrane</location>
        <topology evidence="1 6">Multi-pass membrane protein</topology>
    </subcellularLocation>
</comment>
<organism evidence="7 8">
    <name type="scientific">Nesidiocoris tenuis</name>
    <dbReference type="NCBI Taxonomy" id="355587"/>
    <lineage>
        <taxon>Eukaryota</taxon>
        <taxon>Metazoa</taxon>
        <taxon>Ecdysozoa</taxon>
        <taxon>Arthropoda</taxon>
        <taxon>Hexapoda</taxon>
        <taxon>Insecta</taxon>
        <taxon>Pterygota</taxon>
        <taxon>Neoptera</taxon>
        <taxon>Paraneoptera</taxon>
        <taxon>Hemiptera</taxon>
        <taxon>Heteroptera</taxon>
        <taxon>Panheteroptera</taxon>
        <taxon>Cimicomorpha</taxon>
        <taxon>Miridae</taxon>
        <taxon>Dicyphina</taxon>
        <taxon>Nesidiocoris</taxon>
    </lineage>
</organism>
<dbReference type="SUPFAM" id="SSF48652">
    <property type="entry name" value="Tetraspanin"/>
    <property type="match status" value="1"/>
</dbReference>
<dbReference type="PRINTS" id="PR00259">
    <property type="entry name" value="TMFOUR"/>
</dbReference>
<keyword evidence="5 6" id="KW-0472">Membrane</keyword>
<reference evidence="7 8" key="1">
    <citation type="submission" date="2023-09" db="EMBL/GenBank/DDBJ databases">
        <title>Nesidiocoris tenuis whole genome shotgun sequence.</title>
        <authorList>
            <person name="Shibata T."/>
            <person name="Shimoda M."/>
            <person name="Kobayashi T."/>
            <person name="Uehara T."/>
        </authorList>
    </citation>
    <scope>NUCLEOTIDE SEQUENCE [LARGE SCALE GENOMIC DNA]</scope>
    <source>
        <strain evidence="7 8">Japan</strain>
    </source>
</reference>
<evidence type="ECO:0000313" key="8">
    <source>
        <dbReference type="Proteomes" id="UP001307889"/>
    </source>
</evidence>
<dbReference type="InterPro" id="IPR018499">
    <property type="entry name" value="Tetraspanin/Peripherin"/>
</dbReference>
<keyword evidence="3 6" id="KW-0812">Transmembrane</keyword>
<dbReference type="PIRSF" id="PIRSF002419">
    <property type="entry name" value="Tetraspanin"/>
    <property type="match status" value="1"/>
</dbReference>
<dbReference type="Pfam" id="PF00335">
    <property type="entry name" value="Tetraspanin"/>
    <property type="match status" value="1"/>
</dbReference>
<accession>A0ABN7BCF2</accession>
<feature type="transmembrane region" description="Helical" evidence="6">
    <location>
        <begin position="21"/>
        <end position="47"/>
    </location>
</feature>
<feature type="transmembrane region" description="Helical" evidence="6">
    <location>
        <begin position="220"/>
        <end position="246"/>
    </location>
</feature>
<evidence type="ECO:0000256" key="1">
    <source>
        <dbReference type="ARBA" id="ARBA00004141"/>
    </source>
</evidence>
<dbReference type="PANTHER" id="PTHR19282">
    <property type="entry name" value="TETRASPANIN"/>
    <property type="match status" value="1"/>
</dbReference>
<dbReference type="Proteomes" id="UP001307889">
    <property type="component" value="Chromosome 13"/>
</dbReference>
<evidence type="ECO:0000256" key="2">
    <source>
        <dbReference type="ARBA" id="ARBA00006840"/>
    </source>
</evidence>
<dbReference type="InterPro" id="IPR000301">
    <property type="entry name" value="Tetraspanin_animals"/>
</dbReference>
<dbReference type="EMBL" id="AP028921">
    <property type="protein sequence ID" value="BET01525.1"/>
    <property type="molecule type" value="Genomic_DNA"/>
</dbReference>
<proteinExistence type="inferred from homology"/>
<gene>
    <name evidence="7" type="ORF">NTJ_14341</name>
</gene>
<protein>
    <recommendedName>
        <fullName evidence="6">Tetraspanin</fullName>
    </recommendedName>
</protein>
<comment type="similarity">
    <text evidence="2 6">Belongs to the tetraspanin (TM4SF) family.</text>
</comment>
<evidence type="ECO:0000256" key="4">
    <source>
        <dbReference type="ARBA" id="ARBA00022989"/>
    </source>
</evidence>
<dbReference type="InterPro" id="IPR008952">
    <property type="entry name" value="Tetraspanin_EC2_sf"/>
</dbReference>
<name>A0ABN7BCF2_9HEMI</name>